<dbReference type="GO" id="GO:0006508">
    <property type="term" value="P:proteolysis"/>
    <property type="evidence" value="ECO:0007669"/>
    <property type="project" value="UniProtKB-KW"/>
</dbReference>
<evidence type="ECO:0000313" key="1">
    <source>
        <dbReference type="EMBL" id="EAL6435692.1"/>
    </source>
</evidence>
<dbReference type="AlphaFoldDB" id="A0A5T1TTA6"/>
<name>A0A5T1TTA6_CAMJU</name>
<dbReference type="GO" id="GO:0008233">
    <property type="term" value="F:peptidase activity"/>
    <property type="evidence" value="ECO:0007669"/>
    <property type="project" value="UniProtKB-KW"/>
</dbReference>
<sequence length="39" mass="4556">SDINISAIDFLESETFLEIKTKQINTLDLMIELMQKELK</sequence>
<keyword evidence="1" id="KW-0645">Protease</keyword>
<dbReference type="EMBL" id="AACPZM010000050">
    <property type="protein sequence ID" value="EAL6435692.1"/>
    <property type="molecule type" value="Genomic_DNA"/>
</dbReference>
<protein>
    <submittedName>
        <fullName evidence="1">Clan AA aspartic protease</fullName>
    </submittedName>
</protein>
<reference evidence="1" key="1">
    <citation type="submission" date="2018-07" db="EMBL/GenBank/DDBJ databases">
        <authorList>
            <consortium name="NARMS: The National Antimicrobial Resistance Monitoring System"/>
        </authorList>
    </citation>
    <scope>NUCLEOTIDE SEQUENCE</scope>
    <source>
        <strain evidence="1">CVM N17C319</strain>
    </source>
</reference>
<organism evidence="1">
    <name type="scientific">Campylobacter jejuni</name>
    <dbReference type="NCBI Taxonomy" id="197"/>
    <lineage>
        <taxon>Bacteria</taxon>
        <taxon>Pseudomonadati</taxon>
        <taxon>Campylobacterota</taxon>
        <taxon>Epsilonproteobacteria</taxon>
        <taxon>Campylobacterales</taxon>
        <taxon>Campylobacteraceae</taxon>
        <taxon>Campylobacter</taxon>
    </lineage>
</organism>
<keyword evidence="1" id="KW-0378">Hydrolase</keyword>
<proteinExistence type="predicted"/>
<feature type="non-terminal residue" evidence="1">
    <location>
        <position position="1"/>
    </location>
</feature>
<comment type="caution">
    <text evidence="1">The sequence shown here is derived from an EMBL/GenBank/DDBJ whole genome shotgun (WGS) entry which is preliminary data.</text>
</comment>
<accession>A0A5T1TTA6</accession>
<gene>
    <name evidence="1" type="ORF">DSW11_05670</name>
</gene>